<evidence type="ECO:0000313" key="9">
    <source>
        <dbReference type="EMBL" id="RFU53874.1"/>
    </source>
</evidence>
<dbReference type="EMBL" id="QVQZ01000002">
    <property type="protein sequence ID" value="RFU53874.1"/>
    <property type="molecule type" value="Genomic_DNA"/>
</dbReference>
<dbReference type="OrthoDB" id="9773308at2"/>
<dbReference type="EMBL" id="CP031733">
    <property type="protein sequence ID" value="AXQ77970.1"/>
    <property type="molecule type" value="Genomic_DNA"/>
</dbReference>
<evidence type="ECO:0000259" key="6">
    <source>
        <dbReference type="PROSITE" id="PS50937"/>
    </source>
</evidence>
<dbReference type="GO" id="GO:0003677">
    <property type="term" value="F:DNA binding"/>
    <property type="evidence" value="ECO:0007669"/>
    <property type="project" value="UniProtKB-KW"/>
</dbReference>
<evidence type="ECO:0000313" key="12">
    <source>
        <dbReference type="Proteomes" id="UP000264056"/>
    </source>
</evidence>
<reference evidence="7" key="4">
    <citation type="journal article" date="2019" name="Int. J. Syst. Evol. Microbiol.">
        <title>Streptococcus chenjunshii sp. nov. isolated from feces of Tibetan antelopes.</title>
        <authorList>
            <person name="Tian Z."/>
            <person name="Lu S."/>
            <person name="Jin D."/>
            <person name="Yang J."/>
            <person name="Pu J."/>
            <person name="Lai X.H."/>
            <person name="Bai X.N."/>
            <person name="Wu X.M."/>
            <person name="Li J."/>
            <person name="Wang S."/>
            <person name="Xu J."/>
        </authorList>
    </citation>
    <scope>NUCLEOTIDE SEQUENCE</scope>
    <source>
        <strain evidence="7">Z15</strain>
    </source>
</reference>
<feature type="domain" description="HTH merR-type" evidence="6">
    <location>
        <begin position="18"/>
        <end position="88"/>
    </location>
</feature>
<evidence type="ECO:0000313" key="10">
    <source>
        <dbReference type="Proteomes" id="UP000246115"/>
    </source>
</evidence>
<dbReference type="SUPFAM" id="SSF46955">
    <property type="entry name" value="Putative DNA-binding domain"/>
    <property type="match status" value="1"/>
</dbReference>
<gene>
    <name evidence="7" type="ORF">DDV21_002220</name>
    <name evidence="8" type="ORF">DDV22_01550</name>
    <name evidence="9" type="ORF">DDV23_02050</name>
</gene>
<dbReference type="CDD" id="cd01107">
    <property type="entry name" value="HTH_BmrR"/>
    <property type="match status" value="1"/>
</dbReference>
<accession>A0A372KPN3</accession>
<dbReference type="PANTHER" id="PTHR30204">
    <property type="entry name" value="REDOX-CYCLING DRUG-SENSING TRANSCRIPTIONAL ACTIVATOR SOXR"/>
    <property type="match status" value="1"/>
</dbReference>
<dbReference type="Pfam" id="PF13411">
    <property type="entry name" value="MerR_1"/>
    <property type="match status" value="1"/>
</dbReference>
<evidence type="ECO:0000313" key="8">
    <source>
        <dbReference type="EMBL" id="RFU51786.1"/>
    </source>
</evidence>
<protein>
    <submittedName>
        <fullName evidence="9">MerR family transcriptional regulator</fullName>
    </submittedName>
</protein>
<dbReference type="SMART" id="SM00422">
    <property type="entry name" value="HTH_MERR"/>
    <property type="match status" value="1"/>
</dbReference>
<keyword evidence="2" id="KW-0805">Transcription regulation</keyword>
<evidence type="ECO:0000256" key="5">
    <source>
        <dbReference type="SAM" id="Coils"/>
    </source>
</evidence>
<dbReference type="Proteomes" id="UP000246115">
    <property type="component" value="Chromosome"/>
</dbReference>
<dbReference type="PANTHER" id="PTHR30204:SF69">
    <property type="entry name" value="MERR-FAMILY TRANSCRIPTIONAL REGULATOR"/>
    <property type="match status" value="1"/>
</dbReference>
<evidence type="ECO:0000256" key="2">
    <source>
        <dbReference type="ARBA" id="ARBA00023015"/>
    </source>
</evidence>
<dbReference type="PROSITE" id="PS50937">
    <property type="entry name" value="HTH_MERR_2"/>
    <property type="match status" value="1"/>
</dbReference>
<name>A0A372KPN3_9STRE</name>
<dbReference type="InterPro" id="IPR009061">
    <property type="entry name" value="DNA-bd_dom_put_sf"/>
</dbReference>
<reference evidence="9 11" key="2">
    <citation type="submission" date="2018-08" db="EMBL/GenBank/DDBJ databases">
        <title>Draft genome of Streptococcus sp. nov. Z1.</title>
        <authorList>
            <person name="Tian Z."/>
        </authorList>
    </citation>
    <scope>NUCLEOTIDE SEQUENCE [LARGE SCALE GENOMIC DNA]</scope>
    <source>
        <strain evidence="9">Z1</strain>
        <strain evidence="11">Z1(2018)</strain>
    </source>
</reference>
<evidence type="ECO:0000256" key="4">
    <source>
        <dbReference type="ARBA" id="ARBA00023163"/>
    </source>
</evidence>
<organism evidence="9 11">
    <name type="scientific">Streptococcus chenjunshii</name>
    <dbReference type="NCBI Taxonomy" id="2173853"/>
    <lineage>
        <taxon>Bacteria</taxon>
        <taxon>Bacillati</taxon>
        <taxon>Bacillota</taxon>
        <taxon>Bacilli</taxon>
        <taxon>Lactobacillales</taxon>
        <taxon>Streptococcaceae</taxon>
        <taxon>Streptococcus</taxon>
    </lineage>
</organism>
<evidence type="ECO:0000313" key="7">
    <source>
        <dbReference type="EMBL" id="AXQ77970.1"/>
    </source>
</evidence>
<keyword evidence="3" id="KW-0238">DNA-binding</keyword>
<dbReference type="InterPro" id="IPR047057">
    <property type="entry name" value="MerR_fam"/>
</dbReference>
<reference evidence="10" key="3">
    <citation type="submission" date="2018-08" db="EMBL/GenBank/DDBJ databases">
        <title>Streptococcus chenjunshii sp. nov., isolated from stools sample of the Tibetan antelope in the Qinghai-Tibet plateau, China.</title>
        <authorList>
            <person name="Tian Z."/>
        </authorList>
    </citation>
    <scope>NUCLEOTIDE SEQUENCE [LARGE SCALE GENOMIC DNA]</scope>
    <source>
        <strain evidence="10">Z15</strain>
    </source>
</reference>
<evidence type="ECO:0000313" key="11">
    <source>
        <dbReference type="Proteomes" id="UP000262901"/>
    </source>
</evidence>
<reference evidence="8 12" key="1">
    <citation type="submission" date="2018-08" db="EMBL/GenBank/DDBJ databases">
        <title>Draft genome of Streptococcus sp .nov. Z2.</title>
        <authorList>
            <person name="Tian Z."/>
        </authorList>
    </citation>
    <scope>NUCLEOTIDE SEQUENCE [LARGE SCALE GENOMIC DNA]</scope>
    <source>
        <strain evidence="8 12">Z2</strain>
    </source>
</reference>
<dbReference type="GO" id="GO:0003700">
    <property type="term" value="F:DNA-binding transcription factor activity"/>
    <property type="evidence" value="ECO:0007669"/>
    <property type="project" value="InterPro"/>
</dbReference>
<dbReference type="Proteomes" id="UP000262901">
    <property type="component" value="Unassembled WGS sequence"/>
</dbReference>
<evidence type="ECO:0000256" key="3">
    <source>
        <dbReference type="ARBA" id="ARBA00023125"/>
    </source>
</evidence>
<accession>A0A346NAC5</accession>
<proteinExistence type="predicted"/>
<dbReference type="Proteomes" id="UP000264056">
    <property type="component" value="Unassembled WGS sequence"/>
</dbReference>
<dbReference type="Gene3D" id="1.10.1660.10">
    <property type="match status" value="1"/>
</dbReference>
<keyword evidence="5" id="KW-0175">Coiled coil</keyword>
<dbReference type="KEGG" id="schj:DDV21_002220"/>
<keyword evidence="4" id="KW-0804">Transcription</keyword>
<dbReference type="EMBL" id="QVQY01000002">
    <property type="protein sequence ID" value="RFU51786.1"/>
    <property type="molecule type" value="Genomic_DNA"/>
</dbReference>
<feature type="coiled-coil region" evidence="5">
    <location>
        <begin position="91"/>
        <end position="118"/>
    </location>
</feature>
<keyword evidence="1" id="KW-0678">Repressor</keyword>
<dbReference type="AlphaFoldDB" id="A0A372KPN3"/>
<evidence type="ECO:0000256" key="1">
    <source>
        <dbReference type="ARBA" id="ARBA00022491"/>
    </source>
</evidence>
<dbReference type="InterPro" id="IPR000551">
    <property type="entry name" value="MerR-type_HTH_dom"/>
</dbReference>
<sequence>MRPMPFETQGGGGTVRTLLRIGEFSRINRISIQTLRFYDQIDLLTPFYVDPMTKYRYYHINQSPLVDAIQHLQQLNFSLKEIKLILSREDFSMLNQLIENHRQELQEKELMLHRQQYALDEFQASLRVYENHLPHKGLDIVKLPERRILSYPVTDNIYQMSAEEYEMQLRLFKKKLQPHTALFQHFGRVGSIMSKQHFLAGYWYSKKMFVLAQEKLDFPFTEADYLPRSLYAVTYCDSFQEELAVLPAFLKAVQETDYHICGDYICQVIYEHPKLKDTQRKMFIRMQVPIAHKRDLQFYE</sequence>
<keyword evidence="12" id="KW-1185">Reference proteome</keyword>